<dbReference type="NCBIfam" id="NF008898">
    <property type="entry name" value="PRK11933.1"/>
    <property type="match status" value="1"/>
</dbReference>
<evidence type="ECO:0000259" key="10">
    <source>
        <dbReference type="PROSITE" id="PS51686"/>
    </source>
</evidence>
<dbReference type="CDD" id="cd02440">
    <property type="entry name" value="AdoMet_MTases"/>
    <property type="match status" value="1"/>
</dbReference>
<evidence type="ECO:0000256" key="9">
    <source>
        <dbReference type="PROSITE-ProRule" id="PRU01023"/>
    </source>
</evidence>
<dbReference type="Pfam" id="PF17125">
    <property type="entry name" value="Methyltr_RsmF_N"/>
    <property type="match status" value="1"/>
</dbReference>
<protein>
    <recommendedName>
        <fullName evidence="8">Ribosomal RNA small subunit methyltransferase F</fullName>
        <ecNumber evidence="8">2.1.1.178</ecNumber>
    </recommendedName>
    <alternativeName>
        <fullName evidence="8">16S rRNA m5C1407 methyltransferase</fullName>
    </alternativeName>
    <alternativeName>
        <fullName evidence="8">rRNA (cytosine-C(5)-)-methyltransferase RsmF</fullName>
    </alternativeName>
</protein>
<dbReference type="Pfam" id="PF13636">
    <property type="entry name" value="Methyltranf_PUA"/>
    <property type="match status" value="1"/>
</dbReference>
<dbReference type="Pfam" id="PF21150">
    <property type="entry name" value="YebU_pre-PUA_dom"/>
    <property type="match status" value="1"/>
</dbReference>
<dbReference type="GO" id="GO:0070475">
    <property type="term" value="P:rRNA base methylation"/>
    <property type="evidence" value="ECO:0007669"/>
    <property type="project" value="TreeGrafter"/>
</dbReference>
<dbReference type="InterPro" id="IPR018314">
    <property type="entry name" value="RsmB/NOL1/NOP2-like_CS"/>
</dbReference>
<dbReference type="EMBL" id="CP162601">
    <property type="protein sequence ID" value="XDK23903.1"/>
    <property type="molecule type" value="Genomic_DNA"/>
</dbReference>
<evidence type="ECO:0000256" key="4">
    <source>
        <dbReference type="ARBA" id="ARBA00022603"/>
    </source>
</evidence>
<evidence type="ECO:0000256" key="7">
    <source>
        <dbReference type="ARBA" id="ARBA00022884"/>
    </source>
</evidence>
<keyword evidence="5 8" id="KW-0808">Transferase</keyword>
<dbReference type="GO" id="GO:0009383">
    <property type="term" value="F:rRNA (cytosine-C5-)-methyltransferase activity"/>
    <property type="evidence" value="ECO:0007669"/>
    <property type="project" value="TreeGrafter"/>
</dbReference>
<dbReference type="AlphaFoldDB" id="A0AB39HDC0"/>
<dbReference type="InterPro" id="IPR029063">
    <property type="entry name" value="SAM-dependent_MTases_sf"/>
</dbReference>
<gene>
    <name evidence="8 11" type="primary">rsmF</name>
    <name evidence="11" type="ORF">AB0763_06555</name>
</gene>
<dbReference type="InterPro" id="IPR001678">
    <property type="entry name" value="MeTrfase_RsmB-F_NOP2_dom"/>
</dbReference>
<feature type="binding site" evidence="8 9">
    <location>
        <begin position="122"/>
        <end position="128"/>
    </location>
    <ligand>
        <name>S-adenosyl-L-methionine</name>
        <dbReference type="ChEBI" id="CHEBI:59789"/>
    </ligand>
</feature>
<feature type="domain" description="SAM-dependent MTase RsmB/NOP-type" evidence="10">
    <location>
        <begin position="28"/>
        <end position="308"/>
    </location>
</feature>
<dbReference type="PANTHER" id="PTHR22807">
    <property type="entry name" value="NOP2 YEAST -RELATED NOL1/NOP2/FMU SUN DOMAIN-CONTAINING"/>
    <property type="match status" value="1"/>
</dbReference>
<organism evidence="11">
    <name type="scientific">Vibrio sp. HB236076</name>
    <dbReference type="NCBI Taxonomy" id="3232307"/>
    <lineage>
        <taxon>Bacteria</taxon>
        <taxon>Pseudomonadati</taxon>
        <taxon>Pseudomonadota</taxon>
        <taxon>Gammaproteobacteria</taxon>
        <taxon>Vibrionales</taxon>
        <taxon>Vibrionaceae</taxon>
        <taxon>Vibrio</taxon>
    </lineage>
</organism>
<keyword evidence="6 8" id="KW-0949">S-adenosyl-L-methionine</keyword>
<dbReference type="Gene3D" id="3.40.50.150">
    <property type="entry name" value="Vaccinia Virus protein VP39"/>
    <property type="match status" value="1"/>
</dbReference>
<dbReference type="InterPro" id="IPR023267">
    <property type="entry name" value="RCMT"/>
</dbReference>
<dbReference type="KEGG" id="vih:AB0763_06555"/>
<comment type="similarity">
    <text evidence="1 8 9">Belongs to the class I-like SAM-binding methyltransferase superfamily. RsmB/NOP family.</text>
</comment>
<dbReference type="GO" id="GO:0003723">
    <property type="term" value="F:RNA binding"/>
    <property type="evidence" value="ECO:0007669"/>
    <property type="project" value="UniProtKB-UniRule"/>
</dbReference>
<dbReference type="Gene3D" id="3.10.450.720">
    <property type="match status" value="1"/>
</dbReference>
<dbReference type="PROSITE" id="PS01153">
    <property type="entry name" value="NOL1_NOP2_SUN"/>
    <property type="match status" value="1"/>
</dbReference>
<dbReference type="InterPro" id="IPR027391">
    <property type="entry name" value="Nol1_Nop2_Fmu_2"/>
</dbReference>
<keyword evidence="7 8" id="KW-0694">RNA-binding</keyword>
<comment type="function">
    <text evidence="8">Specifically methylates the cytosine at position 1407 (m5C1407) of 16S rRNA.</text>
</comment>
<dbReference type="PROSITE" id="PS51686">
    <property type="entry name" value="SAM_MT_RSMB_NOP"/>
    <property type="match status" value="1"/>
</dbReference>
<evidence type="ECO:0000256" key="5">
    <source>
        <dbReference type="ARBA" id="ARBA00022679"/>
    </source>
</evidence>
<dbReference type="RefSeq" id="WP_306099946.1">
    <property type="nucleotide sequence ID" value="NZ_CP162601.1"/>
</dbReference>
<accession>A0AB39HDC0</accession>
<sequence>MNPSIQFPPLFLDKMAALLPDANEFNRFLEVSQRPLRKSIRINTLKVTPSQFIERAKQKGWHLDPIPWCEHGFWIEEQNQTPLGNSAEHMSGWFYIQEASSMLPVTALFQNQNNYQTILDCAAAPGSKTTQIAAQMNNQGLLIANEYSASRLKVLHSNIERCGVVNTALTHFDASIFKDWLPEAFDAVLLDAPCSGEGTVRKDADALKNWSQASCLSIAETQKQLIESAFHALKPGGRLVYSTCTLSPEENQQICQYLLEVFGDAVSIDPLTSLFPQCENALTKEGYLHVFPQTFDSEGFFIARFTKNTSTMTGTNKTKKGKLPFTQATRGQKQAISEQLQRDFELTLPEHLELWFRDKEVWLFPSSINPLLNKVRFSRIGIKIAETYNKGVRWKHQLATCLGHHIAPSHCCELSTEEAREWFMGRDVRPAITGKGEVLVTYQGMVLGLGKWVSNRIKNGLPRELVRDNNLF</sequence>
<evidence type="ECO:0000313" key="11">
    <source>
        <dbReference type="EMBL" id="XDK23903.1"/>
    </source>
</evidence>
<dbReference type="EC" id="2.1.1.178" evidence="8"/>
<keyword evidence="2 8" id="KW-0963">Cytoplasm</keyword>
<dbReference type="GO" id="GO:0005737">
    <property type="term" value="C:cytoplasm"/>
    <property type="evidence" value="ECO:0007669"/>
    <property type="project" value="UniProtKB-SubCell"/>
</dbReference>
<evidence type="ECO:0000256" key="6">
    <source>
        <dbReference type="ARBA" id="ARBA00022691"/>
    </source>
</evidence>
<dbReference type="InterPro" id="IPR049560">
    <property type="entry name" value="MeTrfase_RsmB-F_NOP2_cat"/>
</dbReference>
<proteinExistence type="inferred from homology"/>
<dbReference type="NCBIfam" id="TIGR00446">
    <property type="entry name" value="nop2p"/>
    <property type="match status" value="1"/>
</dbReference>
<keyword evidence="3 8" id="KW-0698">rRNA processing</keyword>
<evidence type="ECO:0000256" key="2">
    <source>
        <dbReference type="ARBA" id="ARBA00022490"/>
    </source>
</evidence>
<feature type="active site" description="Nucleophile" evidence="8 9">
    <location>
        <position position="244"/>
    </location>
</feature>
<feature type="binding site" evidence="8 9">
    <location>
        <position position="173"/>
    </location>
    <ligand>
        <name>S-adenosyl-L-methionine</name>
        <dbReference type="ChEBI" id="CHEBI:59789"/>
    </ligand>
</feature>
<evidence type="ECO:0000256" key="1">
    <source>
        <dbReference type="ARBA" id="ARBA00007494"/>
    </source>
</evidence>
<comment type="subcellular location">
    <subcellularLocation>
        <location evidence="8">Cytoplasm</location>
    </subcellularLocation>
</comment>
<keyword evidence="4 8" id="KW-0489">Methyltransferase</keyword>
<dbReference type="Pfam" id="PF01189">
    <property type="entry name" value="Methyltr_RsmB-F"/>
    <property type="match status" value="1"/>
</dbReference>
<dbReference type="InterPro" id="IPR011023">
    <property type="entry name" value="Nop2p"/>
</dbReference>
<dbReference type="InterPro" id="IPR023545">
    <property type="entry name" value="rRNA_ssu_MeTfrase_F"/>
</dbReference>
<evidence type="ECO:0000256" key="3">
    <source>
        <dbReference type="ARBA" id="ARBA00022552"/>
    </source>
</evidence>
<dbReference type="PRINTS" id="PR02008">
    <property type="entry name" value="RCMTFAMILY"/>
</dbReference>
<dbReference type="PANTHER" id="PTHR22807:SF30">
    <property type="entry name" value="28S RRNA (CYTOSINE(4447)-C(5))-METHYLTRANSFERASE-RELATED"/>
    <property type="match status" value="1"/>
</dbReference>
<feature type="binding site" evidence="8 9">
    <location>
        <position position="191"/>
    </location>
    <ligand>
        <name>S-adenosyl-L-methionine</name>
        <dbReference type="ChEBI" id="CHEBI:59789"/>
    </ligand>
</feature>
<dbReference type="HAMAP" id="MF_01579">
    <property type="entry name" value="16SrRNA_methyltr_F"/>
    <property type="match status" value="1"/>
</dbReference>
<dbReference type="SUPFAM" id="SSF53335">
    <property type="entry name" value="S-adenosyl-L-methionine-dependent methyltransferases"/>
    <property type="match status" value="1"/>
</dbReference>
<dbReference type="InterPro" id="IPR048457">
    <property type="entry name" value="YebU_pre-PUA_dom"/>
</dbReference>
<name>A0AB39HDC0_9VIBR</name>
<dbReference type="InterPro" id="IPR031341">
    <property type="entry name" value="Methyltr_RsmF_N"/>
</dbReference>
<reference evidence="11" key="1">
    <citation type="submission" date="2024-07" db="EMBL/GenBank/DDBJ databases">
        <title>Genome Analysis of a Potential Novel Vibrio Species Secreting pH- and Thermo-stable Alginate Lyase and its Application in Producing Alginate Oligosaccharides.</title>
        <authorList>
            <person name="Huang H."/>
            <person name="Bao K."/>
        </authorList>
    </citation>
    <scope>NUCLEOTIDE SEQUENCE</scope>
    <source>
        <strain evidence="11">HB236076</strain>
    </source>
</reference>
<comment type="catalytic activity">
    <reaction evidence="8">
        <text>cytidine(1407) in 16S rRNA + S-adenosyl-L-methionine = 5-methylcytidine(1407) in 16S rRNA + S-adenosyl-L-homocysteine + H(+)</text>
        <dbReference type="Rhea" id="RHEA:42756"/>
        <dbReference type="Rhea" id="RHEA-COMP:10223"/>
        <dbReference type="Rhea" id="RHEA-COMP:10224"/>
        <dbReference type="ChEBI" id="CHEBI:15378"/>
        <dbReference type="ChEBI" id="CHEBI:57856"/>
        <dbReference type="ChEBI" id="CHEBI:59789"/>
        <dbReference type="ChEBI" id="CHEBI:74483"/>
        <dbReference type="ChEBI" id="CHEBI:82748"/>
        <dbReference type="EC" id="2.1.1.178"/>
    </reaction>
</comment>
<evidence type="ECO:0000256" key="8">
    <source>
        <dbReference type="HAMAP-Rule" id="MF_01579"/>
    </source>
</evidence>
<feature type="binding site" evidence="8 9">
    <location>
        <position position="146"/>
    </location>
    <ligand>
        <name>S-adenosyl-L-methionine</name>
        <dbReference type="ChEBI" id="CHEBI:59789"/>
    </ligand>
</feature>